<keyword evidence="2" id="KW-1185">Reference proteome</keyword>
<accession>A0A183MPY3</accession>
<name>A0A183MPY3_9TREM</name>
<protein>
    <submittedName>
        <fullName evidence="1">Uncharacterized protein</fullName>
    </submittedName>
</protein>
<proteinExistence type="predicted"/>
<gene>
    <name evidence="1" type="ORF">SMRZ_LOCUS18108</name>
</gene>
<sequence>MQLDDLEFANDLALLSHTQQQMQEKTTSEAAAVGLNIRKGRSEMLLYNTVSRAEYMGSDKRKKKRKS</sequence>
<dbReference type="EMBL" id="UZAI01017550">
    <property type="protein sequence ID" value="VDP26508.1"/>
    <property type="molecule type" value="Genomic_DNA"/>
</dbReference>
<dbReference type="Proteomes" id="UP000277204">
    <property type="component" value="Unassembled WGS sequence"/>
</dbReference>
<evidence type="ECO:0000313" key="2">
    <source>
        <dbReference type="Proteomes" id="UP000277204"/>
    </source>
</evidence>
<reference evidence="1 2" key="1">
    <citation type="submission" date="2018-11" db="EMBL/GenBank/DDBJ databases">
        <authorList>
            <consortium name="Pathogen Informatics"/>
        </authorList>
    </citation>
    <scope>NUCLEOTIDE SEQUENCE [LARGE SCALE GENOMIC DNA]</scope>
    <source>
        <strain evidence="1 2">Zambia</strain>
    </source>
</reference>
<evidence type="ECO:0000313" key="1">
    <source>
        <dbReference type="EMBL" id="VDP26508.1"/>
    </source>
</evidence>
<organism evidence="1 2">
    <name type="scientific">Schistosoma margrebowiei</name>
    <dbReference type="NCBI Taxonomy" id="48269"/>
    <lineage>
        <taxon>Eukaryota</taxon>
        <taxon>Metazoa</taxon>
        <taxon>Spiralia</taxon>
        <taxon>Lophotrochozoa</taxon>
        <taxon>Platyhelminthes</taxon>
        <taxon>Trematoda</taxon>
        <taxon>Digenea</taxon>
        <taxon>Strigeidida</taxon>
        <taxon>Schistosomatoidea</taxon>
        <taxon>Schistosomatidae</taxon>
        <taxon>Schistosoma</taxon>
    </lineage>
</organism>
<dbReference type="AlphaFoldDB" id="A0A183MPY3"/>